<sequence length="145" mass="16266">MVRKSGDVNGPCVFMTLLYLASQTTGALDIFDDAELLPALLYYFLFMAHVLAIAAVCQWPALQFETLAMEVQGLSIKYPQAFDPSAVIEVRWLLTCIERQDNRYSLWGICRCDESAITTALSAVCMYFFTCFTSQGFDTAKDNNI</sequence>
<dbReference type="InParanoid" id="A0A6P8ZSH9"/>
<name>A0A6P8ZSH9_THRPL</name>
<keyword evidence="1" id="KW-1133">Transmembrane helix</keyword>
<evidence type="ECO:0000313" key="3">
    <source>
        <dbReference type="RefSeq" id="XP_034248203.1"/>
    </source>
</evidence>
<keyword evidence="2" id="KW-1185">Reference proteome</keyword>
<accession>A0A6P8ZSH9</accession>
<dbReference type="AlphaFoldDB" id="A0A6P8ZSH9"/>
<keyword evidence="1" id="KW-0472">Membrane</keyword>
<dbReference type="Proteomes" id="UP000515158">
    <property type="component" value="Unplaced"/>
</dbReference>
<protein>
    <submittedName>
        <fullName evidence="3">Uncharacterized protein LOC117649472</fullName>
    </submittedName>
</protein>
<gene>
    <name evidence="3" type="primary">LOC117649472</name>
</gene>
<keyword evidence="1" id="KW-0812">Transmembrane</keyword>
<evidence type="ECO:0000313" key="2">
    <source>
        <dbReference type="Proteomes" id="UP000515158"/>
    </source>
</evidence>
<reference evidence="3" key="1">
    <citation type="submission" date="2025-08" db="UniProtKB">
        <authorList>
            <consortium name="RefSeq"/>
        </authorList>
    </citation>
    <scope>IDENTIFICATION</scope>
    <source>
        <tissue evidence="3">Total insect</tissue>
    </source>
</reference>
<dbReference type="RefSeq" id="XP_034248203.1">
    <property type="nucleotide sequence ID" value="XM_034392312.1"/>
</dbReference>
<organism evidence="3">
    <name type="scientific">Thrips palmi</name>
    <name type="common">Melon thrips</name>
    <dbReference type="NCBI Taxonomy" id="161013"/>
    <lineage>
        <taxon>Eukaryota</taxon>
        <taxon>Metazoa</taxon>
        <taxon>Ecdysozoa</taxon>
        <taxon>Arthropoda</taxon>
        <taxon>Hexapoda</taxon>
        <taxon>Insecta</taxon>
        <taxon>Pterygota</taxon>
        <taxon>Neoptera</taxon>
        <taxon>Paraneoptera</taxon>
        <taxon>Thysanoptera</taxon>
        <taxon>Terebrantia</taxon>
        <taxon>Thripoidea</taxon>
        <taxon>Thripidae</taxon>
        <taxon>Thrips</taxon>
    </lineage>
</organism>
<proteinExistence type="predicted"/>
<feature type="transmembrane region" description="Helical" evidence="1">
    <location>
        <begin position="42"/>
        <end position="62"/>
    </location>
</feature>
<dbReference type="GeneID" id="117649472"/>
<evidence type="ECO:0000256" key="1">
    <source>
        <dbReference type="SAM" id="Phobius"/>
    </source>
</evidence>
<dbReference type="KEGG" id="tpal:117649472"/>